<evidence type="ECO:0000256" key="1">
    <source>
        <dbReference type="SAM" id="Phobius"/>
    </source>
</evidence>
<name>A0A077ZAG9_TRITR</name>
<gene>
    <name evidence="2" type="ORF">TTRE_0000508601</name>
</gene>
<reference evidence="2" key="2">
    <citation type="submission" date="2014-03" db="EMBL/GenBank/DDBJ databases">
        <title>The whipworm genome and dual-species transcriptomics of an intimate host-pathogen interaction.</title>
        <authorList>
            <person name="Foth B.J."/>
            <person name="Tsai I.J."/>
            <person name="Reid A.J."/>
            <person name="Bancroft A.J."/>
            <person name="Nichol S."/>
            <person name="Tracey A."/>
            <person name="Holroyd N."/>
            <person name="Cotton J.A."/>
            <person name="Stanley E.J."/>
            <person name="Zarowiecki M."/>
            <person name="Liu J.Z."/>
            <person name="Huckvale T."/>
            <person name="Cooper P.J."/>
            <person name="Grencis R.K."/>
            <person name="Berriman M."/>
        </authorList>
    </citation>
    <scope>NUCLEOTIDE SEQUENCE [LARGE SCALE GENOMIC DNA]</scope>
</reference>
<keyword evidence="1" id="KW-0472">Membrane</keyword>
<reference evidence="2" key="1">
    <citation type="submission" date="2014-01" db="EMBL/GenBank/DDBJ databases">
        <authorList>
            <person name="Aslett M."/>
        </authorList>
    </citation>
    <scope>NUCLEOTIDE SEQUENCE</scope>
</reference>
<dbReference type="EMBL" id="HG806080">
    <property type="protein sequence ID" value="CDW56804.1"/>
    <property type="molecule type" value="Genomic_DNA"/>
</dbReference>
<dbReference type="Pfam" id="PF21525">
    <property type="entry name" value="Nlp36"/>
    <property type="match status" value="1"/>
</dbReference>
<dbReference type="OrthoDB" id="5919680at2759"/>
<keyword evidence="1" id="KW-0812">Transmembrane</keyword>
<keyword evidence="3" id="KW-1185">Reference proteome</keyword>
<proteinExistence type="predicted"/>
<organism evidence="2 3">
    <name type="scientific">Trichuris trichiura</name>
    <name type="common">Whipworm</name>
    <name type="synonym">Trichocephalus trichiurus</name>
    <dbReference type="NCBI Taxonomy" id="36087"/>
    <lineage>
        <taxon>Eukaryota</taxon>
        <taxon>Metazoa</taxon>
        <taxon>Ecdysozoa</taxon>
        <taxon>Nematoda</taxon>
        <taxon>Enoplea</taxon>
        <taxon>Dorylaimia</taxon>
        <taxon>Trichinellida</taxon>
        <taxon>Trichuridae</taxon>
        <taxon>Trichuris</taxon>
    </lineage>
</organism>
<sequence>MVSLKQEVNVADYFGAVIVFCLFFVIIFVISVTCVLWFCIDKNDEATVIDKVRFILLFFMTSKMRQSKLTIHCWKLI</sequence>
<evidence type="ECO:0000313" key="2">
    <source>
        <dbReference type="EMBL" id="CDW56804.1"/>
    </source>
</evidence>
<dbReference type="AlphaFoldDB" id="A0A077ZAG9"/>
<accession>A0A077ZAG9</accession>
<keyword evidence="1" id="KW-1133">Transmembrane helix</keyword>
<protein>
    <submittedName>
        <fullName evidence="2">Uncharacterized protein</fullName>
    </submittedName>
</protein>
<evidence type="ECO:0000313" key="3">
    <source>
        <dbReference type="Proteomes" id="UP000030665"/>
    </source>
</evidence>
<dbReference type="Proteomes" id="UP000030665">
    <property type="component" value="Unassembled WGS sequence"/>
</dbReference>
<feature type="transmembrane region" description="Helical" evidence="1">
    <location>
        <begin position="13"/>
        <end position="40"/>
    </location>
</feature>